<gene>
    <name evidence="1" type="ORF">BpHYR1_000382</name>
</gene>
<name>A0A3M7Q619_BRAPC</name>
<sequence length="106" mass="12542">MNIKIIPCKRKLSSSSYSIIFKRYKLSFMSLDTLILDFLVEEKVVAWTCTESERNMFTKQSSSMETSRAMEVRKASNLQIKSYERDHRNGEDMENKRLTCQIFKLK</sequence>
<evidence type="ECO:0000313" key="1">
    <source>
        <dbReference type="EMBL" id="RNA06451.1"/>
    </source>
</evidence>
<accession>A0A3M7Q619</accession>
<keyword evidence="2" id="KW-1185">Reference proteome</keyword>
<reference evidence="1 2" key="1">
    <citation type="journal article" date="2018" name="Sci. Rep.">
        <title>Genomic signatures of local adaptation to the degree of environmental predictability in rotifers.</title>
        <authorList>
            <person name="Franch-Gras L."/>
            <person name="Hahn C."/>
            <person name="Garcia-Roger E.M."/>
            <person name="Carmona M.J."/>
            <person name="Serra M."/>
            <person name="Gomez A."/>
        </authorList>
    </citation>
    <scope>NUCLEOTIDE SEQUENCE [LARGE SCALE GENOMIC DNA]</scope>
    <source>
        <strain evidence="1">HYR1</strain>
    </source>
</reference>
<protein>
    <submittedName>
        <fullName evidence="1">Uncharacterized protein</fullName>
    </submittedName>
</protein>
<dbReference type="EMBL" id="REGN01007389">
    <property type="protein sequence ID" value="RNA06451.1"/>
    <property type="molecule type" value="Genomic_DNA"/>
</dbReference>
<dbReference type="Proteomes" id="UP000276133">
    <property type="component" value="Unassembled WGS sequence"/>
</dbReference>
<dbReference type="AlphaFoldDB" id="A0A3M7Q619"/>
<organism evidence="1 2">
    <name type="scientific">Brachionus plicatilis</name>
    <name type="common">Marine rotifer</name>
    <name type="synonym">Brachionus muelleri</name>
    <dbReference type="NCBI Taxonomy" id="10195"/>
    <lineage>
        <taxon>Eukaryota</taxon>
        <taxon>Metazoa</taxon>
        <taxon>Spiralia</taxon>
        <taxon>Gnathifera</taxon>
        <taxon>Rotifera</taxon>
        <taxon>Eurotatoria</taxon>
        <taxon>Monogononta</taxon>
        <taxon>Pseudotrocha</taxon>
        <taxon>Ploima</taxon>
        <taxon>Brachionidae</taxon>
        <taxon>Brachionus</taxon>
    </lineage>
</organism>
<comment type="caution">
    <text evidence="1">The sequence shown here is derived from an EMBL/GenBank/DDBJ whole genome shotgun (WGS) entry which is preliminary data.</text>
</comment>
<evidence type="ECO:0000313" key="2">
    <source>
        <dbReference type="Proteomes" id="UP000276133"/>
    </source>
</evidence>
<proteinExistence type="predicted"/>